<dbReference type="PROSITE" id="PS00119">
    <property type="entry name" value="PA2_ASP"/>
    <property type="match status" value="1"/>
</dbReference>
<dbReference type="GO" id="GO:0006644">
    <property type="term" value="P:phospholipid metabolic process"/>
    <property type="evidence" value="ECO:0007669"/>
    <property type="project" value="InterPro"/>
</dbReference>
<evidence type="ECO:0000256" key="9">
    <source>
        <dbReference type="SAM" id="MobiDB-lite"/>
    </source>
</evidence>
<dbReference type="InterPro" id="IPR016090">
    <property type="entry name" value="PLA2-like_dom"/>
</dbReference>
<feature type="disulfide bond" evidence="6">
    <location>
        <begin position="185"/>
        <end position="231"/>
    </location>
</feature>
<evidence type="ECO:0000313" key="11">
    <source>
        <dbReference type="Proteomes" id="UP000694843"/>
    </source>
</evidence>
<dbReference type="InterPro" id="IPR033112">
    <property type="entry name" value="PLA2_Asp_AS"/>
</dbReference>
<dbReference type="PANTHER" id="PTHR11716">
    <property type="entry name" value="PHOSPHOLIPASE A2 FAMILY MEMBER"/>
    <property type="match status" value="1"/>
</dbReference>
<evidence type="ECO:0000256" key="4">
    <source>
        <dbReference type="PIRSR" id="PIRSR601211-1"/>
    </source>
</evidence>
<feature type="binding site" evidence="5">
    <location>
        <position position="162"/>
    </location>
    <ligand>
        <name>Ca(2+)</name>
        <dbReference type="ChEBI" id="CHEBI:29108"/>
    </ligand>
</feature>
<dbReference type="PANTHER" id="PTHR11716:SF107">
    <property type="entry name" value="PHOSPHOLIPASE A2"/>
    <property type="match status" value="1"/>
</dbReference>
<dbReference type="InterPro" id="IPR033113">
    <property type="entry name" value="PLA2_histidine"/>
</dbReference>
<dbReference type="GO" id="GO:0005576">
    <property type="term" value="C:extracellular region"/>
    <property type="evidence" value="ECO:0007669"/>
    <property type="project" value="UniProtKB-SubCell"/>
</dbReference>
<keyword evidence="5 8" id="KW-0106">Calcium</keyword>
<comment type="subcellular location">
    <subcellularLocation>
        <location evidence="1 8">Secreted</location>
    </subcellularLocation>
</comment>
<feature type="disulfide bond" evidence="6">
    <location>
        <begin position="163"/>
        <end position="179"/>
    </location>
</feature>
<dbReference type="Proteomes" id="UP000694843">
    <property type="component" value="Unplaced"/>
</dbReference>
<comment type="cofactor">
    <cofactor evidence="5">
        <name>Ca(2+)</name>
        <dbReference type="ChEBI" id="CHEBI:29108"/>
    </cofactor>
    <text evidence="5">Binds 1 Ca(2+) ion per subunit.</text>
</comment>
<dbReference type="InterPro" id="IPR001211">
    <property type="entry name" value="PLA2"/>
</dbReference>
<feature type="binding site" evidence="5">
    <location>
        <position position="164"/>
    </location>
    <ligand>
        <name>Ca(2+)</name>
        <dbReference type="ChEBI" id="CHEBI:29108"/>
    </ligand>
</feature>
<feature type="domain" description="Phospholipase A2-like central" evidence="10">
    <location>
        <begin position="137"/>
        <end position="260"/>
    </location>
</feature>
<evidence type="ECO:0000256" key="2">
    <source>
        <dbReference type="ARBA" id="ARBA00022525"/>
    </source>
</evidence>
<feature type="active site" evidence="4">
    <location>
        <position position="182"/>
    </location>
</feature>
<reference evidence="12" key="1">
    <citation type="submission" date="2025-08" db="UniProtKB">
        <authorList>
            <consortium name="RefSeq"/>
        </authorList>
    </citation>
    <scope>IDENTIFICATION</scope>
    <source>
        <tissue evidence="12">Whole organism</tissue>
    </source>
</reference>
<dbReference type="GeneID" id="108677642"/>
<evidence type="ECO:0000256" key="6">
    <source>
        <dbReference type="PIRSR" id="PIRSR601211-3"/>
    </source>
</evidence>
<evidence type="ECO:0000256" key="3">
    <source>
        <dbReference type="ARBA" id="ARBA00023157"/>
    </source>
</evidence>
<keyword evidence="8" id="KW-0443">Lipid metabolism</keyword>
<dbReference type="Pfam" id="PF00068">
    <property type="entry name" value="Phospholip_A2_1"/>
    <property type="match status" value="1"/>
</dbReference>
<proteinExistence type="inferred from homology"/>
<keyword evidence="3 6" id="KW-1015">Disulfide bond</keyword>
<dbReference type="RefSeq" id="XP_047735476.1">
    <property type="nucleotide sequence ID" value="XM_047879520.1"/>
</dbReference>
<evidence type="ECO:0000256" key="5">
    <source>
        <dbReference type="PIRSR" id="PIRSR601211-2"/>
    </source>
</evidence>
<evidence type="ECO:0000256" key="8">
    <source>
        <dbReference type="RuleBase" id="RU361236"/>
    </source>
</evidence>
<organism evidence="11 12">
    <name type="scientific">Hyalella azteca</name>
    <name type="common">Amphipod</name>
    <dbReference type="NCBI Taxonomy" id="294128"/>
    <lineage>
        <taxon>Eukaryota</taxon>
        <taxon>Metazoa</taxon>
        <taxon>Ecdysozoa</taxon>
        <taxon>Arthropoda</taxon>
        <taxon>Crustacea</taxon>
        <taxon>Multicrustacea</taxon>
        <taxon>Malacostraca</taxon>
        <taxon>Eumalacostraca</taxon>
        <taxon>Peracarida</taxon>
        <taxon>Amphipoda</taxon>
        <taxon>Senticaudata</taxon>
        <taxon>Talitrida</taxon>
        <taxon>Talitroidea</taxon>
        <taxon>Hyalellidae</taxon>
        <taxon>Hyalella</taxon>
    </lineage>
</organism>
<dbReference type="OrthoDB" id="5841574at2759"/>
<sequence>MVLLQTQVVLCTGTVKRPNLILQTADTIQRYKNIGINRKMNTETCIWSILSASSSTEGMQGSLRHSRGMASGSSLPSSSVVRLLLGLSVLMHVALPAVRAAPPQNNTSQAAENLTLSTASPDTDGSGSVRGTRSRRSVKDLYNMLTCSTNCDPLSYKGYGCYCGFMGAGAVVDGIDRCCKIHDWCYETARQCSGLQWYMAPYDWHCYYGHPICAPAPRWRRRSCGQQLCECDRAFAECLRHQPCPGPKAMCVSSPWRLAQNVFMGVVGKTGFEHADNLLY</sequence>
<dbReference type="AlphaFoldDB" id="A0A979FFU6"/>
<feature type="active site" evidence="4">
    <location>
        <position position="232"/>
    </location>
</feature>
<dbReference type="GO" id="GO:0016042">
    <property type="term" value="P:lipid catabolic process"/>
    <property type="evidence" value="ECO:0007669"/>
    <property type="project" value="InterPro"/>
</dbReference>
<evidence type="ECO:0000313" key="12">
    <source>
        <dbReference type="RefSeq" id="XP_047735476.1"/>
    </source>
</evidence>
<evidence type="ECO:0000256" key="7">
    <source>
        <dbReference type="RuleBase" id="RU003654"/>
    </source>
</evidence>
<dbReference type="CDD" id="cd00125">
    <property type="entry name" value="PLA2c"/>
    <property type="match status" value="1"/>
</dbReference>
<comment type="catalytic activity">
    <reaction evidence="8">
        <text>a 1,2-diacyl-sn-glycero-3-phosphocholine + H2O = a 1-acyl-sn-glycero-3-phosphocholine + a fatty acid + H(+)</text>
        <dbReference type="Rhea" id="RHEA:15801"/>
        <dbReference type="ChEBI" id="CHEBI:15377"/>
        <dbReference type="ChEBI" id="CHEBI:15378"/>
        <dbReference type="ChEBI" id="CHEBI:28868"/>
        <dbReference type="ChEBI" id="CHEBI:57643"/>
        <dbReference type="ChEBI" id="CHEBI:58168"/>
        <dbReference type="EC" id="3.1.1.4"/>
    </reaction>
</comment>
<keyword evidence="2 8" id="KW-0964">Secreted</keyword>
<dbReference type="GO" id="GO:0005509">
    <property type="term" value="F:calcium ion binding"/>
    <property type="evidence" value="ECO:0007669"/>
    <property type="project" value="InterPro"/>
</dbReference>
<dbReference type="PRINTS" id="PR00389">
    <property type="entry name" value="PHPHLIPASEA2"/>
</dbReference>
<evidence type="ECO:0000256" key="1">
    <source>
        <dbReference type="ARBA" id="ARBA00004613"/>
    </source>
</evidence>
<dbReference type="Gene3D" id="1.20.90.10">
    <property type="entry name" value="Phospholipase A2 domain"/>
    <property type="match status" value="1"/>
</dbReference>
<dbReference type="GO" id="GO:0050482">
    <property type="term" value="P:arachidonate secretion"/>
    <property type="evidence" value="ECO:0007669"/>
    <property type="project" value="InterPro"/>
</dbReference>
<keyword evidence="8" id="KW-0378">Hydrolase</keyword>
<dbReference type="InterPro" id="IPR036444">
    <property type="entry name" value="PLipase_A2_dom_sf"/>
</dbReference>
<feature type="disulfide bond" evidence="6">
    <location>
        <begin position="213"/>
        <end position="229"/>
    </location>
</feature>
<keyword evidence="11" id="KW-1185">Reference proteome</keyword>
<feature type="compositionally biased region" description="Polar residues" evidence="9">
    <location>
        <begin position="113"/>
        <end position="123"/>
    </location>
</feature>
<dbReference type="SUPFAM" id="SSF48619">
    <property type="entry name" value="Phospholipase A2, PLA2"/>
    <property type="match status" value="1"/>
</dbReference>
<protein>
    <recommendedName>
        <fullName evidence="8">Phospholipase A2</fullName>
        <ecNumber evidence="8">3.1.1.4</ecNumber>
    </recommendedName>
</protein>
<dbReference type="SMART" id="SM00085">
    <property type="entry name" value="PA2c"/>
    <property type="match status" value="1"/>
</dbReference>
<dbReference type="GO" id="GO:0004623">
    <property type="term" value="F:phospholipase A2 activity"/>
    <property type="evidence" value="ECO:0007669"/>
    <property type="project" value="UniProtKB-EC"/>
</dbReference>
<name>A0A979FFU6_HYAAZ</name>
<feature type="disulfide bond" evidence="6">
    <location>
        <begin position="178"/>
        <end position="238"/>
    </location>
</feature>
<feature type="binding site" evidence="5">
    <location>
        <position position="183"/>
    </location>
    <ligand>
        <name>Ca(2+)</name>
        <dbReference type="ChEBI" id="CHEBI:29108"/>
    </ligand>
</feature>
<keyword evidence="5" id="KW-0479">Metal-binding</keyword>
<accession>A0A979FFU6</accession>
<dbReference type="EC" id="3.1.1.4" evidence="8"/>
<gene>
    <name evidence="12" type="primary">LOC108677642</name>
</gene>
<evidence type="ECO:0000259" key="10">
    <source>
        <dbReference type="SMART" id="SM00085"/>
    </source>
</evidence>
<comment type="similarity">
    <text evidence="7">Belongs to the phospholipase A2 family.</text>
</comment>
<dbReference type="PROSITE" id="PS00118">
    <property type="entry name" value="PA2_HIS"/>
    <property type="match status" value="1"/>
</dbReference>
<feature type="region of interest" description="Disordered" evidence="9">
    <location>
        <begin position="113"/>
        <end position="132"/>
    </location>
</feature>